<proteinExistence type="predicted"/>
<evidence type="ECO:0000259" key="1">
    <source>
        <dbReference type="Pfam" id="PF01521"/>
    </source>
</evidence>
<dbReference type="Pfam" id="PF01521">
    <property type="entry name" value="Fe-S_biosyn"/>
    <property type="match status" value="1"/>
</dbReference>
<dbReference type="Gene3D" id="2.60.300.12">
    <property type="entry name" value="HesB-like domain"/>
    <property type="match status" value="1"/>
</dbReference>
<dbReference type="AlphaFoldDB" id="A0A7C8KTV8"/>
<evidence type="ECO:0000313" key="3">
    <source>
        <dbReference type="Proteomes" id="UP000480246"/>
    </source>
</evidence>
<comment type="caution">
    <text evidence="2">The sequence shown here is derived from an EMBL/GenBank/DDBJ whole genome shotgun (WGS) entry which is preliminary data.</text>
</comment>
<dbReference type="InterPro" id="IPR035903">
    <property type="entry name" value="HesB-like_dom_sf"/>
</dbReference>
<accession>A0A7C8KTV8</accession>
<dbReference type="SUPFAM" id="SSF89360">
    <property type="entry name" value="HesB-like domain"/>
    <property type="match status" value="1"/>
</dbReference>
<dbReference type="EMBL" id="WEID01000018">
    <property type="protein sequence ID" value="KAB8138397.1"/>
    <property type="molecule type" value="Genomic_DNA"/>
</dbReference>
<feature type="domain" description="Core" evidence="1">
    <location>
        <begin position="1"/>
        <end position="97"/>
    </location>
</feature>
<name>A0A7C8KTV8_9BACI</name>
<keyword evidence="3" id="KW-1185">Reference proteome</keyword>
<sequence>MELSITEQALAKVKELKSANQHYLALTYDTEGCGCGVNGMPTINWKAEKENSDLAVECEEIPVVVHYQQKVFFAKKMTLDYNGQTFRLTSPEGVLNPFISPMTIN</sequence>
<dbReference type="RefSeq" id="WP_153401931.1">
    <property type="nucleotide sequence ID" value="NZ_ML762425.1"/>
</dbReference>
<gene>
    <name evidence="2" type="ORF">F9U64_05195</name>
</gene>
<dbReference type="Proteomes" id="UP000480246">
    <property type="component" value="Unassembled WGS sequence"/>
</dbReference>
<dbReference type="OrthoDB" id="2361087at2"/>
<organism evidence="2 3">
    <name type="scientific">Gracilibacillus oryzae</name>
    <dbReference type="NCBI Taxonomy" id="1672701"/>
    <lineage>
        <taxon>Bacteria</taxon>
        <taxon>Bacillati</taxon>
        <taxon>Bacillota</taxon>
        <taxon>Bacilli</taxon>
        <taxon>Bacillales</taxon>
        <taxon>Bacillaceae</taxon>
        <taxon>Gracilibacillus</taxon>
    </lineage>
</organism>
<evidence type="ECO:0000313" key="2">
    <source>
        <dbReference type="EMBL" id="KAB8138397.1"/>
    </source>
</evidence>
<protein>
    <submittedName>
        <fullName evidence="2">Iron-sulfur cluster biosynthesis family protein</fullName>
    </submittedName>
</protein>
<reference evidence="2 3" key="1">
    <citation type="submission" date="2019-10" db="EMBL/GenBank/DDBJ databases">
        <title>Gracilibacillus sp. nov. isolated from rice seeds.</title>
        <authorList>
            <person name="He S."/>
        </authorList>
    </citation>
    <scope>NUCLEOTIDE SEQUENCE [LARGE SCALE GENOMIC DNA]</scope>
    <source>
        <strain evidence="2 3">TD8</strain>
    </source>
</reference>
<dbReference type="InterPro" id="IPR000361">
    <property type="entry name" value="ATAP_core_dom"/>
</dbReference>